<dbReference type="InterPro" id="IPR039421">
    <property type="entry name" value="Type_1_exporter"/>
</dbReference>
<dbReference type="InterPro" id="IPR017750">
    <property type="entry name" value="ATPase_T1SS"/>
</dbReference>
<dbReference type="Gene3D" id="3.90.70.10">
    <property type="entry name" value="Cysteine proteinases"/>
    <property type="match status" value="1"/>
</dbReference>
<dbReference type="GO" id="GO:0005524">
    <property type="term" value="F:ATP binding"/>
    <property type="evidence" value="ECO:0007669"/>
    <property type="project" value="UniProtKB-KW"/>
</dbReference>
<organism evidence="14">
    <name type="scientific">Pseudoalteromonas prydzensis</name>
    <dbReference type="NCBI Taxonomy" id="182141"/>
    <lineage>
        <taxon>Bacteria</taxon>
        <taxon>Pseudomonadati</taxon>
        <taxon>Pseudomonadota</taxon>
        <taxon>Gammaproteobacteria</taxon>
        <taxon>Alteromonadales</taxon>
        <taxon>Pseudoalteromonadaceae</taxon>
        <taxon>Pseudoalteromonas</taxon>
    </lineage>
</organism>
<evidence type="ECO:0000256" key="3">
    <source>
        <dbReference type="ARBA" id="ARBA00022475"/>
    </source>
</evidence>
<dbReference type="CDD" id="cd18587">
    <property type="entry name" value="ABC_6TM_LapB_like"/>
    <property type="match status" value="1"/>
</dbReference>
<keyword evidence="8 10" id="KW-1133">Transmembrane helix</keyword>
<dbReference type="GO" id="GO:0015421">
    <property type="term" value="F:ABC-type oligopeptide transporter activity"/>
    <property type="evidence" value="ECO:0007669"/>
    <property type="project" value="TreeGrafter"/>
</dbReference>
<feature type="domain" description="ABC transporter" evidence="11">
    <location>
        <begin position="477"/>
        <end position="712"/>
    </location>
</feature>
<accession>A0A7V1GEX8</accession>
<comment type="caution">
    <text evidence="14">The sequence shown here is derived from an EMBL/GenBank/DDBJ whole genome shotgun (WGS) entry which is preliminary data.</text>
</comment>
<evidence type="ECO:0000256" key="4">
    <source>
        <dbReference type="ARBA" id="ARBA00022692"/>
    </source>
</evidence>
<dbReference type="PANTHER" id="PTHR43394:SF1">
    <property type="entry name" value="ATP-BINDING CASSETTE SUB-FAMILY B MEMBER 10, MITOCHONDRIAL"/>
    <property type="match status" value="1"/>
</dbReference>
<evidence type="ECO:0000259" key="13">
    <source>
        <dbReference type="PROSITE" id="PS50990"/>
    </source>
</evidence>
<dbReference type="InterPro" id="IPR036640">
    <property type="entry name" value="ABC1_TM_sf"/>
</dbReference>
<dbReference type="Gene3D" id="1.20.1560.10">
    <property type="entry name" value="ABC transporter type 1, transmembrane domain"/>
    <property type="match status" value="1"/>
</dbReference>
<dbReference type="RefSeq" id="WP_304182127.1">
    <property type="nucleotide sequence ID" value="NZ_DRGM01000110.1"/>
</dbReference>
<evidence type="ECO:0000256" key="2">
    <source>
        <dbReference type="ARBA" id="ARBA00022448"/>
    </source>
</evidence>
<dbReference type="AlphaFoldDB" id="A0A7V1GEX8"/>
<dbReference type="PROSITE" id="PS50893">
    <property type="entry name" value="ABC_TRANSPORTER_2"/>
    <property type="match status" value="1"/>
</dbReference>
<dbReference type="GO" id="GO:0005886">
    <property type="term" value="C:plasma membrane"/>
    <property type="evidence" value="ECO:0007669"/>
    <property type="project" value="UniProtKB-SubCell"/>
</dbReference>
<keyword evidence="5" id="KW-0547">Nucleotide-binding</keyword>
<dbReference type="Proteomes" id="UP000886188">
    <property type="component" value="Unassembled WGS sequence"/>
</dbReference>
<dbReference type="EMBL" id="DRGM01000110">
    <property type="protein sequence ID" value="HEA16777.1"/>
    <property type="molecule type" value="Genomic_DNA"/>
</dbReference>
<dbReference type="InterPro" id="IPR003593">
    <property type="entry name" value="AAA+_ATPase"/>
</dbReference>
<feature type="domain" description="Peptidase C39" evidence="13">
    <location>
        <begin position="2"/>
        <end position="129"/>
    </location>
</feature>
<dbReference type="GO" id="GO:0016887">
    <property type="term" value="F:ATP hydrolysis activity"/>
    <property type="evidence" value="ECO:0007669"/>
    <property type="project" value="InterPro"/>
</dbReference>
<keyword evidence="9 10" id="KW-0472">Membrane</keyword>
<proteinExistence type="predicted"/>
<dbReference type="InterPro" id="IPR027417">
    <property type="entry name" value="P-loop_NTPase"/>
</dbReference>
<dbReference type="PROSITE" id="PS00211">
    <property type="entry name" value="ABC_TRANSPORTER_1"/>
    <property type="match status" value="1"/>
</dbReference>
<feature type="transmembrane region" description="Helical" evidence="10">
    <location>
        <begin position="199"/>
        <end position="219"/>
    </location>
</feature>
<name>A0A7V1GEX8_9GAMM</name>
<dbReference type="Gene3D" id="3.40.50.300">
    <property type="entry name" value="P-loop containing nucleotide triphosphate hydrolases"/>
    <property type="match status" value="1"/>
</dbReference>
<gene>
    <name evidence="14" type="ORF">ENH88_10105</name>
</gene>
<feature type="transmembrane region" description="Helical" evidence="10">
    <location>
        <begin position="165"/>
        <end position="187"/>
    </location>
</feature>
<dbReference type="NCBIfam" id="TIGR03375">
    <property type="entry name" value="type_I_sec_LssB"/>
    <property type="match status" value="1"/>
</dbReference>
<dbReference type="Pfam" id="PF00005">
    <property type="entry name" value="ABC_tran"/>
    <property type="match status" value="1"/>
</dbReference>
<dbReference type="CDD" id="cd03245">
    <property type="entry name" value="ABCC_bacteriocin_exporters"/>
    <property type="match status" value="1"/>
</dbReference>
<evidence type="ECO:0000256" key="1">
    <source>
        <dbReference type="ARBA" id="ARBA00004651"/>
    </source>
</evidence>
<dbReference type="InterPro" id="IPR011527">
    <property type="entry name" value="ABC1_TM_dom"/>
</dbReference>
<dbReference type="GO" id="GO:0008233">
    <property type="term" value="F:peptidase activity"/>
    <property type="evidence" value="ECO:0007669"/>
    <property type="project" value="InterPro"/>
</dbReference>
<keyword evidence="7" id="KW-0067">ATP-binding</keyword>
<dbReference type="PROSITE" id="PS50929">
    <property type="entry name" value="ABC_TM1F"/>
    <property type="match status" value="1"/>
</dbReference>
<keyword evidence="4 10" id="KW-0812">Transmembrane</keyword>
<evidence type="ECO:0000256" key="7">
    <source>
        <dbReference type="ARBA" id="ARBA00022840"/>
    </source>
</evidence>
<feature type="transmembrane region" description="Helical" evidence="10">
    <location>
        <begin position="296"/>
        <end position="317"/>
    </location>
</feature>
<dbReference type="Pfam" id="PF03412">
    <property type="entry name" value="Peptidase_C39"/>
    <property type="match status" value="1"/>
</dbReference>
<protein>
    <submittedName>
        <fullName evidence="14">Type I secretion system permease/ATPase</fullName>
    </submittedName>
</protein>
<evidence type="ECO:0000256" key="9">
    <source>
        <dbReference type="ARBA" id="ARBA00023136"/>
    </source>
</evidence>
<dbReference type="PANTHER" id="PTHR43394">
    <property type="entry name" value="ATP-DEPENDENT PERMEASE MDL1, MITOCHONDRIAL"/>
    <property type="match status" value="1"/>
</dbReference>
<feature type="transmembrane region" description="Helical" evidence="10">
    <location>
        <begin position="271"/>
        <end position="290"/>
    </location>
</feature>
<dbReference type="InterPro" id="IPR003439">
    <property type="entry name" value="ABC_transporter-like_ATP-bd"/>
</dbReference>
<dbReference type="PROSITE" id="PS50990">
    <property type="entry name" value="PEPTIDASE_C39"/>
    <property type="match status" value="1"/>
</dbReference>
<dbReference type="SUPFAM" id="SSF90123">
    <property type="entry name" value="ABC transporter transmembrane region"/>
    <property type="match status" value="1"/>
</dbReference>
<reference evidence="14" key="1">
    <citation type="journal article" date="2020" name="mSystems">
        <title>Genome- and Community-Level Interaction Insights into Carbon Utilization and Element Cycling Functions of Hydrothermarchaeota in Hydrothermal Sediment.</title>
        <authorList>
            <person name="Zhou Z."/>
            <person name="Liu Y."/>
            <person name="Xu W."/>
            <person name="Pan J."/>
            <person name="Luo Z.H."/>
            <person name="Li M."/>
        </authorList>
    </citation>
    <scope>NUCLEOTIDE SEQUENCE [LARGE SCALE GENOMIC DNA]</scope>
    <source>
        <strain evidence="14">HyVt-346</strain>
    </source>
</reference>
<keyword evidence="6" id="KW-0378">Hydrolase</keyword>
<evidence type="ECO:0000313" key="14">
    <source>
        <dbReference type="EMBL" id="HEA16777.1"/>
    </source>
</evidence>
<evidence type="ECO:0000256" key="8">
    <source>
        <dbReference type="ARBA" id="ARBA00022989"/>
    </source>
</evidence>
<evidence type="ECO:0000259" key="12">
    <source>
        <dbReference type="PROSITE" id="PS50929"/>
    </source>
</evidence>
<dbReference type="FunFam" id="3.40.50.300:FF:000299">
    <property type="entry name" value="ABC transporter ATP-binding protein/permease"/>
    <property type="match status" value="1"/>
</dbReference>
<dbReference type="InterPro" id="IPR005074">
    <property type="entry name" value="Peptidase_C39"/>
</dbReference>
<dbReference type="SUPFAM" id="SSF52540">
    <property type="entry name" value="P-loop containing nucleoside triphosphate hydrolases"/>
    <property type="match status" value="1"/>
</dbReference>
<dbReference type="InterPro" id="IPR017871">
    <property type="entry name" value="ABC_transporter-like_CS"/>
</dbReference>
<evidence type="ECO:0000259" key="11">
    <source>
        <dbReference type="PROSITE" id="PS50893"/>
    </source>
</evidence>
<dbReference type="GO" id="GO:0006508">
    <property type="term" value="P:proteolysis"/>
    <property type="evidence" value="ECO:0007669"/>
    <property type="project" value="InterPro"/>
</dbReference>
<keyword evidence="2" id="KW-0813">Transport</keyword>
<keyword evidence="3" id="KW-1003">Cell membrane</keyword>
<evidence type="ECO:0000256" key="6">
    <source>
        <dbReference type="ARBA" id="ARBA00022801"/>
    </source>
</evidence>
<dbReference type="Pfam" id="PF00664">
    <property type="entry name" value="ABC_membrane"/>
    <property type="match status" value="1"/>
</dbReference>
<feature type="domain" description="ABC transmembrane type-1" evidence="12">
    <location>
        <begin position="165"/>
        <end position="443"/>
    </location>
</feature>
<comment type="subcellular location">
    <subcellularLocation>
        <location evidence="1">Cell membrane</location>
        <topology evidence="1">Multi-pass membrane protein</topology>
    </subcellularLocation>
</comment>
<evidence type="ECO:0000256" key="5">
    <source>
        <dbReference type="ARBA" id="ARBA00022741"/>
    </source>
</evidence>
<dbReference type="SMART" id="SM00382">
    <property type="entry name" value="AAA"/>
    <property type="match status" value="1"/>
</dbReference>
<evidence type="ECO:0000256" key="10">
    <source>
        <dbReference type="SAM" id="Phobius"/>
    </source>
</evidence>
<sequence length="713" mass="77928">MEIDDVISHGGVLVDCLAILCHYHDREFSRETLLNGLPLEQGNLTPSGFSRAAKRIGFKTKVVNKQLLKINTALLPAILLLENNQACVITALDPLTQTVEVIYPELSDSAVTLNVVDLSQNPTDIIIYTRPEFTFDARSPVLQKLSKDGWFWGVIKECRPLYKDVIISAIALGVLSIAMPLFVMNVYDRVVPNQAVETLWVLAIGVLIALTADFALRLVRSYFVELAASRIDVKVSAVIMERVLGMQLKNRPAAAGSFASNIQSFEAVRSFFSSITLIALVDLPFVLLYLTVIAIIGVQLTIPIIVGALLLLCYALAAHRKLEALSEQTMKASSMRNAILVESLTNIEDVKSFHSECKTQATWEKSTIYIARVNAQSRLISGSIANSATWLQQCVGVIIMMIGVHLVIAGDLTQGGLIAAYLLSSRTMGPIGQSAAVLAQFHHAAIAMHSLNEIMAKEVERPAGKHWLSHPVLRGDIEFHNVHFKYSDESNEALSGVSFKIQAGEKVAILGRNGSGKSTLEKLILGLHEPSSGSILIDNTDIHQIDPAELRHNIGYVPQTISLFFGTLKDNITLSAWHAKDEQIISACERSQLFELINSHPDGFDLQVGEQGRLLSGGQRQAVGIARALINDPPILVLDEPTSALDHNSEAKIIANLKQHSQDKTLLVITHRTSLLELVDRIIVLDNGKIIADGPKARVIASLHNQTVAERAS</sequence>